<name>A0A3N1CMJ5_9ACTN</name>
<sequence length="135" mass="15084">MNLTQAEAARRAGTKLAERRWRQLEEGKERAPDKTLAHMAAVVGVSPEDLIAVDRLEAAETLRRILALRIAEEPPPAAAPIDFPEGVKGDPFFEWIWRFDGVPEAERQMAIHGVRLFRNPPGSSAGYSQSDRRRA</sequence>
<gene>
    <name evidence="1" type="ORF">EDD29_0010</name>
    <name evidence="2" type="ORF">EDD29_0152</name>
</gene>
<dbReference type="InterPro" id="IPR010982">
    <property type="entry name" value="Lambda_DNA-bd_dom_sf"/>
</dbReference>
<dbReference type="GO" id="GO:0003677">
    <property type="term" value="F:DNA binding"/>
    <property type="evidence" value="ECO:0007669"/>
    <property type="project" value="InterPro"/>
</dbReference>
<protein>
    <recommendedName>
        <fullName evidence="4">Helix-turn-helix protein</fullName>
    </recommendedName>
</protein>
<evidence type="ECO:0008006" key="4">
    <source>
        <dbReference type="Google" id="ProtNLM"/>
    </source>
</evidence>
<evidence type="ECO:0000313" key="3">
    <source>
        <dbReference type="Proteomes" id="UP000272400"/>
    </source>
</evidence>
<dbReference type="EMBL" id="RJKE01000001">
    <property type="protein sequence ID" value="ROO82671.1"/>
    <property type="molecule type" value="Genomic_DNA"/>
</dbReference>
<dbReference type="EMBL" id="RJKE01000001">
    <property type="protein sequence ID" value="ROO82530.1"/>
    <property type="molecule type" value="Genomic_DNA"/>
</dbReference>
<keyword evidence="3" id="KW-1185">Reference proteome</keyword>
<dbReference type="Proteomes" id="UP000272400">
    <property type="component" value="Unassembled WGS sequence"/>
</dbReference>
<dbReference type="InterPro" id="IPR001387">
    <property type="entry name" value="Cro/C1-type_HTH"/>
</dbReference>
<dbReference type="AlphaFoldDB" id="A0A3N1CMJ5"/>
<evidence type="ECO:0000313" key="2">
    <source>
        <dbReference type="EMBL" id="ROO82671.1"/>
    </source>
</evidence>
<evidence type="ECO:0000313" key="1">
    <source>
        <dbReference type="EMBL" id="ROO82530.1"/>
    </source>
</evidence>
<reference evidence="1 3" key="1">
    <citation type="submission" date="2018-11" db="EMBL/GenBank/DDBJ databases">
        <title>Sequencing the genomes of 1000 actinobacteria strains.</title>
        <authorList>
            <person name="Klenk H.-P."/>
        </authorList>
    </citation>
    <scope>NUCLEOTIDE SEQUENCE [LARGE SCALE GENOMIC DNA]</scope>
    <source>
        <strain evidence="1 3">DSM 44254</strain>
    </source>
</reference>
<dbReference type="CDD" id="cd00093">
    <property type="entry name" value="HTH_XRE"/>
    <property type="match status" value="1"/>
</dbReference>
<dbReference type="Gene3D" id="1.10.260.40">
    <property type="entry name" value="lambda repressor-like DNA-binding domains"/>
    <property type="match status" value="1"/>
</dbReference>
<accession>A0A3N1CMJ5</accession>
<comment type="caution">
    <text evidence="1">The sequence shown here is derived from an EMBL/GenBank/DDBJ whole genome shotgun (WGS) entry which is preliminary data.</text>
</comment>
<proteinExistence type="predicted"/>
<organism evidence="1 3">
    <name type="scientific">Actinocorallia herbida</name>
    <dbReference type="NCBI Taxonomy" id="58109"/>
    <lineage>
        <taxon>Bacteria</taxon>
        <taxon>Bacillati</taxon>
        <taxon>Actinomycetota</taxon>
        <taxon>Actinomycetes</taxon>
        <taxon>Streptosporangiales</taxon>
        <taxon>Thermomonosporaceae</taxon>
        <taxon>Actinocorallia</taxon>
    </lineage>
</organism>